<proteinExistence type="predicted"/>
<evidence type="ECO:0000313" key="2">
    <source>
        <dbReference type="EMBL" id="PWU23275.1"/>
    </source>
</evidence>
<feature type="transmembrane region" description="Helical" evidence="1">
    <location>
        <begin position="113"/>
        <end position="135"/>
    </location>
</feature>
<protein>
    <submittedName>
        <fullName evidence="2">Uncharacterized protein</fullName>
    </submittedName>
</protein>
<evidence type="ECO:0000313" key="3">
    <source>
        <dbReference type="Proteomes" id="UP000246104"/>
    </source>
</evidence>
<sequence length="136" mass="15037">MIESFAYPNQLYMHQTISSGPFENVLVSPGYIGTRSRANRLKKFLSWCDGQEKNRLLWLGIGIMGHIGMVLPLTLLAVLFLANNNFALWVLVLCANVPVLALNLAAQPPKVTIPVMLTSLIVNIVVIIVSFVTFLI</sequence>
<reference evidence="2 3" key="1">
    <citation type="submission" date="2018-02" db="EMBL/GenBank/DDBJ databases">
        <title>Genomic Reconstructions from Amazon Rainforest and Pasture Soil Reveal Novel Insights into the Physiology of Candidate Phyla in Tropical Sites.</title>
        <authorList>
            <person name="Kroeger M.E."/>
            <person name="Delmont T."/>
            <person name="Eren A.M."/>
            <person name="Guo J."/>
            <person name="Meyer K.M."/>
            <person name="Khan K."/>
            <person name="Rodrigues J.L.M."/>
            <person name="Bohannan B.J.M."/>
            <person name="Tringe S."/>
            <person name="Borges C.D."/>
            <person name="Tiedje J."/>
            <person name="Tsai S.M."/>
            <person name="Nusslein K."/>
        </authorList>
    </citation>
    <scope>NUCLEOTIDE SEQUENCE [LARGE SCALE GENOMIC DNA]</scope>
    <source>
        <strain evidence="2">Amazon FNV 2010 28 9</strain>
    </source>
</reference>
<name>A0A317JTK6_9BACT</name>
<gene>
    <name evidence="2" type="ORF">C5B42_03525</name>
</gene>
<accession>A0A317JTK6</accession>
<evidence type="ECO:0000256" key="1">
    <source>
        <dbReference type="SAM" id="Phobius"/>
    </source>
</evidence>
<feature type="transmembrane region" description="Helical" evidence="1">
    <location>
        <begin position="56"/>
        <end position="80"/>
    </location>
</feature>
<dbReference type="AlphaFoldDB" id="A0A317JTK6"/>
<keyword evidence="1" id="KW-1133">Transmembrane helix</keyword>
<dbReference type="Proteomes" id="UP000246104">
    <property type="component" value="Unassembled WGS sequence"/>
</dbReference>
<organism evidence="2 3">
    <name type="scientific">Candidatus Cerribacteria bacterium 'Amazon FNV 2010 28 9'</name>
    <dbReference type="NCBI Taxonomy" id="2081795"/>
    <lineage>
        <taxon>Bacteria</taxon>
        <taxon>Candidatus Cerribacteria</taxon>
    </lineage>
</organism>
<keyword evidence="1" id="KW-0812">Transmembrane</keyword>
<dbReference type="EMBL" id="PSRQ01000041">
    <property type="protein sequence ID" value="PWU23275.1"/>
    <property type="molecule type" value="Genomic_DNA"/>
</dbReference>
<keyword evidence="1" id="KW-0472">Membrane</keyword>
<feature type="transmembrane region" description="Helical" evidence="1">
    <location>
        <begin position="86"/>
        <end position="106"/>
    </location>
</feature>
<comment type="caution">
    <text evidence="2">The sequence shown here is derived from an EMBL/GenBank/DDBJ whole genome shotgun (WGS) entry which is preliminary data.</text>
</comment>